<keyword evidence="4" id="KW-1185">Reference proteome</keyword>
<dbReference type="InterPro" id="IPR054946">
    <property type="entry name" value="Panto_kinase"/>
</dbReference>
<comment type="caution">
    <text evidence="3">The sequence shown here is derived from an EMBL/GenBank/DDBJ whole genome shotgun (WGS) entry which is preliminary data.</text>
</comment>
<keyword evidence="1" id="KW-0547">Nucleotide-binding</keyword>
<comment type="pathway">
    <text evidence="1">Cofactor biosynthesis; coenzyme A biosynthesis.</text>
</comment>
<sequence>MVRTAVAFSPGHISGYFRKIAGESPALTGSIGAGIVIDEGVLATASAAERREVVVREVDAGGRVRSESQGSPPLEYAMERLNVRAHVETACRLPIGAGFGLSAAALLASITAIDALLELGLSRAEIAAVAHEAEVVHSTGLGDVSACQGGGIACRETPGPGGRITRIPSDQEIWAVSFGPLPTPDVIGSAEHLERVAAAFPTGCPTDLEGFFSRSRAFAEASGLVTADVRSALEACDAGGVLASMTMLGRGVFATGDGAREVLAPFTEPIRLNVAESGFHLLEVRG</sequence>
<dbReference type="NCBIfam" id="NF040725">
    <property type="entry name" value="panto_kin_Meth"/>
    <property type="match status" value="1"/>
</dbReference>
<dbReference type="EMBL" id="PGCL01000002">
    <property type="protein sequence ID" value="TAJ44573.1"/>
    <property type="molecule type" value="Genomic_DNA"/>
</dbReference>
<evidence type="ECO:0000256" key="1">
    <source>
        <dbReference type="HAMAP-Rule" id="MF_02223"/>
    </source>
</evidence>
<comment type="function">
    <text evidence="1">Phosphorylates (R)-pantoate to form (R)-4-phosphopantoate in the CoA biosynthesis pathway.</text>
</comment>
<dbReference type="RefSeq" id="WP_130646367.1">
    <property type="nucleotide sequence ID" value="NZ_PGCL01000002.1"/>
</dbReference>
<dbReference type="PANTHER" id="PTHR42282:SF1">
    <property type="entry name" value="PANTOATE KINASE"/>
    <property type="match status" value="1"/>
</dbReference>
<reference evidence="3 4" key="1">
    <citation type="submission" date="2017-11" db="EMBL/GenBank/DDBJ databases">
        <title>Isolation and Characterization of Methanofollis Species from Methane Seep Offshore SW Taiwan.</title>
        <authorList>
            <person name="Teng N.-H."/>
            <person name="Lai M.-C."/>
            <person name="Chen S.-C."/>
        </authorList>
    </citation>
    <scope>NUCLEOTIDE SEQUENCE [LARGE SCALE GENOMIC DNA]</scope>
    <source>
        <strain evidence="3 4">FWC-SCC2</strain>
    </source>
</reference>
<dbReference type="GO" id="GO:0015937">
    <property type="term" value="P:coenzyme A biosynthetic process"/>
    <property type="evidence" value="ECO:0007669"/>
    <property type="project" value="UniProtKB-UniRule"/>
</dbReference>
<dbReference type="EC" id="2.7.1.169" evidence="1"/>
<evidence type="ECO:0000259" key="2">
    <source>
        <dbReference type="Pfam" id="PF00288"/>
    </source>
</evidence>
<dbReference type="OrthoDB" id="85822at2157"/>
<evidence type="ECO:0000313" key="3">
    <source>
        <dbReference type="EMBL" id="TAJ44573.1"/>
    </source>
</evidence>
<dbReference type="InterPro" id="IPR014721">
    <property type="entry name" value="Ribsml_uS5_D2-typ_fold_subgr"/>
</dbReference>
<gene>
    <name evidence="3" type="ORF">CUJ86_04485</name>
</gene>
<dbReference type="AlphaFoldDB" id="A0A483CTA2"/>
<dbReference type="GO" id="GO:0016301">
    <property type="term" value="F:kinase activity"/>
    <property type="evidence" value="ECO:0007669"/>
    <property type="project" value="UniProtKB-UniRule"/>
</dbReference>
<dbReference type="Proteomes" id="UP000292580">
    <property type="component" value="Unassembled WGS sequence"/>
</dbReference>
<protein>
    <recommendedName>
        <fullName evidence="1">Pantoate kinase</fullName>
        <shortName evidence="1">PoK</shortName>
        <ecNumber evidence="1">2.7.1.169</ecNumber>
    </recommendedName>
</protein>
<dbReference type="InterPro" id="IPR006204">
    <property type="entry name" value="GHMP_kinase_N_dom"/>
</dbReference>
<accession>A0A483CTA2</accession>
<dbReference type="InterPro" id="IPR012043">
    <property type="entry name" value="PoK"/>
</dbReference>
<dbReference type="GO" id="GO:0005524">
    <property type="term" value="F:ATP binding"/>
    <property type="evidence" value="ECO:0007669"/>
    <property type="project" value="UniProtKB-KW"/>
</dbReference>
<dbReference type="HAMAP" id="MF_02223">
    <property type="entry name" value="Pantoate_kinase"/>
    <property type="match status" value="1"/>
</dbReference>
<comment type="catalytic activity">
    <reaction evidence="1">
        <text>(R)-pantoate + ATP = (R)-4-phosphopantoate + ADP + H(+)</text>
        <dbReference type="Rhea" id="RHEA:28246"/>
        <dbReference type="ChEBI" id="CHEBI:15378"/>
        <dbReference type="ChEBI" id="CHEBI:15980"/>
        <dbReference type="ChEBI" id="CHEBI:30616"/>
        <dbReference type="ChEBI" id="CHEBI:61294"/>
        <dbReference type="ChEBI" id="CHEBI:456216"/>
        <dbReference type="EC" id="2.7.1.169"/>
    </reaction>
</comment>
<dbReference type="PANTHER" id="PTHR42282">
    <property type="entry name" value="PANTOATE KINASE-RELATED"/>
    <property type="match status" value="1"/>
</dbReference>
<dbReference type="SUPFAM" id="SSF54211">
    <property type="entry name" value="Ribosomal protein S5 domain 2-like"/>
    <property type="match status" value="1"/>
</dbReference>
<dbReference type="Pfam" id="PF00288">
    <property type="entry name" value="GHMP_kinases_N"/>
    <property type="match status" value="1"/>
</dbReference>
<keyword evidence="1" id="KW-0067">ATP-binding</keyword>
<dbReference type="UniPathway" id="UPA00241"/>
<name>A0A483CTA2_9EURY</name>
<organism evidence="3 4">
    <name type="scientific">Methanofollis fontis</name>
    <dbReference type="NCBI Taxonomy" id="2052832"/>
    <lineage>
        <taxon>Archaea</taxon>
        <taxon>Methanobacteriati</taxon>
        <taxon>Methanobacteriota</taxon>
        <taxon>Stenosarchaea group</taxon>
        <taxon>Methanomicrobia</taxon>
        <taxon>Methanomicrobiales</taxon>
        <taxon>Methanomicrobiaceae</taxon>
        <taxon>Methanofollis</taxon>
    </lineage>
</organism>
<comment type="similarity">
    <text evidence="1">Belongs to the GHMP kinase family. PoK subfamily.</text>
</comment>
<dbReference type="PIRSF" id="PIRSF016896">
    <property type="entry name" value="GHMP_arc_MJ0969"/>
    <property type="match status" value="1"/>
</dbReference>
<proteinExistence type="inferred from homology"/>
<dbReference type="Gene3D" id="3.30.230.10">
    <property type="match status" value="1"/>
</dbReference>
<keyword evidence="1" id="KW-0173">Coenzyme A biosynthesis</keyword>
<keyword evidence="1 3" id="KW-0418">Kinase</keyword>
<dbReference type="InterPro" id="IPR020568">
    <property type="entry name" value="Ribosomal_Su5_D2-typ_SF"/>
</dbReference>
<feature type="domain" description="GHMP kinase N-terminal" evidence="2">
    <location>
        <begin position="79"/>
        <end position="150"/>
    </location>
</feature>
<keyword evidence="1" id="KW-0808">Transferase</keyword>
<evidence type="ECO:0000313" key="4">
    <source>
        <dbReference type="Proteomes" id="UP000292580"/>
    </source>
</evidence>